<comment type="caution">
    <text evidence="9">The sequence shown here is derived from an EMBL/GenBank/DDBJ whole genome shotgun (WGS) entry which is preliminary data.</text>
</comment>
<evidence type="ECO:0000256" key="4">
    <source>
        <dbReference type="ARBA" id="ARBA00022759"/>
    </source>
</evidence>
<organism evidence="9">
    <name type="scientific">Sesamum radiatum</name>
    <name type="common">Black benniseed</name>
    <dbReference type="NCBI Taxonomy" id="300843"/>
    <lineage>
        <taxon>Eukaryota</taxon>
        <taxon>Viridiplantae</taxon>
        <taxon>Streptophyta</taxon>
        <taxon>Embryophyta</taxon>
        <taxon>Tracheophyta</taxon>
        <taxon>Spermatophyta</taxon>
        <taxon>Magnoliopsida</taxon>
        <taxon>eudicotyledons</taxon>
        <taxon>Gunneridae</taxon>
        <taxon>Pentapetalae</taxon>
        <taxon>asterids</taxon>
        <taxon>lamiids</taxon>
        <taxon>Lamiales</taxon>
        <taxon>Pedaliaceae</taxon>
        <taxon>Sesamum</taxon>
    </lineage>
</organism>
<reference evidence="9" key="1">
    <citation type="submission" date="2020-06" db="EMBL/GenBank/DDBJ databases">
        <authorList>
            <person name="Li T."/>
            <person name="Hu X."/>
            <person name="Zhang T."/>
            <person name="Song X."/>
            <person name="Zhang H."/>
            <person name="Dai N."/>
            <person name="Sheng W."/>
            <person name="Hou X."/>
            <person name="Wei L."/>
        </authorList>
    </citation>
    <scope>NUCLEOTIDE SEQUENCE</scope>
    <source>
        <strain evidence="9">G02</strain>
        <tissue evidence="9">Leaf</tissue>
    </source>
</reference>
<evidence type="ECO:0000313" key="9">
    <source>
        <dbReference type="EMBL" id="KAL0413442.1"/>
    </source>
</evidence>
<keyword evidence="4" id="KW-0255">Endonuclease</keyword>
<dbReference type="PANTHER" id="PTHR34072:SF57">
    <property type="entry name" value="RNA-DIRECTED DNA POLYMERASE"/>
    <property type="match status" value="1"/>
</dbReference>
<keyword evidence="3" id="KW-0540">Nuclease</keyword>
<dbReference type="PANTHER" id="PTHR34072">
    <property type="entry name" value="ENZYMATIC POLYPROTEIN-RELATED"/>
    <property type="match status" value="1"/>
</dbReference>
<dbReference type="EMBL" id="JACGWJ010000006">
    <property type="protein sequence ID" value="KAL0413442.1"/>
    <property type="molecule type" value="Genomic_DNA"/>
</dbReference>
<dbReference type="Pfam" id="PF17917">
    <property type="entry name" value="RT_RNaseH"/>
    <property type="match status" value="1"/>
</dbReference>
<keyword evidence="2" id="KW-0548">Nucleotidyltransferase</keyword>
<evidence type="ECO:0000256" key="7">
    <source>
        <dbReference type="SAM" id="MobiDB-lite"/>
    </source>
</evidence>
<dbReference type="InterPro" id="IPR041373">
    <property type="entry name" value="RT_RNaseH"/>
</dbReference>
<dbReference type="GO" id="GO:0003964">
    <property type="term" value="F:RNA-directed DNA polymerase activity"/>
    <property type="evidence" value="ECO:0007669"/>
    <property type="project" value="UniProtKB-KW"/>
</dbReference>
<evidence type="ECO:0000259" key="8">
    <source>
        <dbReference type="Pfam" id="PF17917"/>
    </source>
</evidence>
<dbReference type="GO" id="GO:0004519">
    <property type="term" value="F:endonuclease activity"/>
    <property type="evidence" value="ECO:0007669"/>
    <property type="project" value="UniProtKB-KW"/>
</dbReference>
<feature type="region of interest" description="Disordered" evidence="7">
    <location>
        <begin position="168"/>
        <end position="188"/>
    </location>
</feature>
<dbReference type="GO" id="GO:0016787">
    <property type="term" value="F:hydrolase activity"/>
    <property type="evidence" value="ECO:0007669"/>
    <property type="project" value="UniProtKB-KW"/>
</dbReference>
<reference evidence="9" key="2">
    <citation type="journal article" date="2024" name="Plant">
        <title>Genomic evolution and insights into agronomic trait innovations of Sesamum species.</title>
        <authorList>
            <person name="Miao H."/>
            <person name="Wang L."/>
            <person name="Qu L."/>
            <person name="Liu H."/>
            <person name="Sun Y."/>
            <person name="Le M."/>
            <person name="Wang Q."/>
            <person name="Wei S."/>
            <person name="Zheng Y."/>
            <person name="Lin W."/>
            <person name="Duan Y."/>
            <person name="Cao H."/>
            <person name="Xiong S."/>
            <person name="Wang X."/>
            <person name="Wei L."/>
            <person name="Li C."/>
            <person name="Ma Q."/>
            <person name="Ju M."/>
            <person name="Zhao R."/>
            <person name="Li G."/>
            <person name="Mu C."/>
            <person name="Tian Q."/>
            <person name="Mei H."/>
            <person name="Zhang T."/>
            <person name="Gao T."/>
            <person name="Zhang H."/>
        </authorList>
    </citation>
    <scope>NUCLEOTIDE SEQUENCE</scope>
    <source>
        <strain evidence="9">G02</strain>
    </source>
</reference>
<proteinExistence type="predicted"/>
<evidence type="ECO:0000256" key="1">
    <source>
        <dbReference type="ARBA" id="ARBA00022679"/>
    </source>
</evidence>
<name>A0AAW2U979_SESRA</name>
<evidence type="ECO:0000256" key="5">
    <source>
        <dbReference type="ARBA" id="ARBA00022801"/>
    </source>
</evidence>
<evidence type="ECO:0000256" key="2">
    <source>
        <dbReference type="ARBA" id="ARBA00022695"/>
    </source>
</evidence>
<dbReference type="AlphaFoldDB" id="A0AAW2U979"/>
<dbReference type="InterPro" id="IPR043502">
    <property type="entry name" value="DNA/RNA_pol_sf"/>
</dbReference>
<evidence type="ECO:0000256" key="6">
    <source>
        <dbReference type="ARBA" id="ARBA00022918"/>
    </source>
</evidence>
<gene>
    <name evidence="9" type="ORF">Sradi_1545900</name>
</gene>
<keyword evidence="6" id="KW-0695">RNA-directed DNA polymerase</keyword>
<accession>A0AAW2U979</accession>
<dbReference type="CDD" id="cd09274">
    <property type="entry name" value="RNase_HI_RT_Ty3"/>
    <property type="match status" value="1"/>
</dbReference>
<dbReference type="SUPFAM" id="SSF56672">
    <property type="entry name" value="DNA/RNA polymerases"/>
    <property type="match status" value="1"/>
</dbReference>
<feature type="domain" description="Reverse transcriptase RNase H-like" evidence="8">
    <location>
        <begin position="2"/>
        <end position="67"/>
    </location>
</feature>
<sequence length="270" mass="30457">MLDGAQSNYTTTEKELLAIVFALEKFRPYLLGTKVIVYSDHAALKYLLSKKDAKPKLLRWILLLQEFDLTIKDKKRAENLVADNLSRLITEGDAPPFKDEFPDERLLAAQEIVPWYADLVNFLATHTLPNDLSRAKKEKIRSDAKYYVWDDPYLWKYCSNQIIRSRQPSAARRPGLGRRTAPTIRRAHRCSRPAAQAAPLLCPHCASAASPHCSANTTTTPRCSAAPHSLCVVTGRDRTTLSHPDRASASLLSRFALRCPDHHNRLTPRS</sequence>
<evidence type="ECO:0000256" key="3">
    <source>
        <dbReference type="ARBA" id="ARBA00022722"/>
    </source>
</evidence>
<keyword evidence="1" id="KW-0808">Transferase</keyword>
<keyword evidence="5" id="KW-0378">Hydrolase</keyword>
<protein>
    <submittedName>
        <fullName evidence="9">Retrovirus-related Pol polyprotein from transposon.6</fullName>
    </submittedName>
</protein>